<evidence type="ECO:0000259" key="7">
    <source>
        <dbReference type="PROSITE" id="PS50801"/>
    </source>
</evidence>
<feature type="transmembrane region" description="Helical" evidence="6">
    <location>
        <begin position="65"/>
        <end position="86"/>
    </location>
</feature>
<dbReference type="CDD" id="cd07042">
    <property type="entry name" value="STAS_SulP_like_sulfate_transporter"/>
    <property type="match status" value="1"/>
</dbReference>
<dbReference type="Pfam" id="PF01740">
    <property type="entry name" value="STAS"/>
    <property type="match status" value="1"/>
</dbReference>
<dbReference type="PROSITE" id="PS50801">
    <property type="entry name" value="STAS"/>
    <property type="match status" value="1"/>
</dbReference>
<dbReference type="InterPro" id="IPR001902">
    <property type="entry name" value="SLC26A/SulP_fam"/>
</dbReference>
<dbReference type="GO" id="GO:0016020">
    <property type="term" value="C:membrane"/>
    <property type="evidence" value="ECO:0007669"/>
    <property type="project" value="UniProtKB-SubCell"/>
</dbReference>
<keyword evidence="2 6" id="KW-0812">Transmembrane</keyword>
<dbReference type="InterPro" id="IPR011547">
    <property type="entry name" value="SLC26A/SulP_dom"/>
</dbReference>
<evidence type="ECO:0000256" key="1">
    <source>
        <dbReference type="ARBA" id="ARBA00004141"/>
    </source>
</evidence>
<evidence type="ECO:0000313" key="9">
    <source>
        <dbReference type="Proteomes" id="UP000017819"/>
    </source>
</evidence>
<proteinExistence type="predicted"/>
<name>V4RMR8_9HYPH</name>
<dbReference type="STRING" id="631454.N177_2334"/>
<dbReference type="InterPro" id="IPR036513">
    <property type="entry name" value="STAS_dom_sf"/>
</dbReference>
<dbReference type="PANTHER" id="PTHR11814">
    <property type="entry name" value="SULFATE TRANSPORTER"/>
    <property type="match status" value="1"/>
</dbReference>
<feature type="transmembrane region" description="Helical" evidence="6">
    <location>
        <begin position="370"/>
        <end position="400"/>
    </location>
</feature>
<dbReference type="PATRIC" id="fig|631454.5.peg.2302"/>
<feature type="domain" description="STAS" evidence="7">
    <location>
        <begin position="480"/>
        <end position="589"/>
    </location>
</feature>
<dbReference type="Pfam" id="PF00916">
    <property type="entry name" value="Sulfate_transp"/>
    <property type="match status" value="1"/>
</dbReference>
<feature type="transmembrane region" description="Helical" evidence="6">
    <location>
        <begin position="93"/>
        <end position="114"/>
    </location>
</feature>
<feature type="region of interest" description="Disordered" evidence="5">
    <location>
        <begin position="1"/>
        <end position="32"/>
    </location>
</feature>
<gene>
    <name evidence="8" type="ORF">N177_2334</name>
</gene>
<evidence type="ECO:0000256" key="4">
    <source>
        <dbReference type="ARBA" id="ARBA00023136"/>
    </source>
</evidence>
<evidence type="ECO:0000313" key="8">
    <source>
        <dbReference type="EMBL" id="ESR24500.1"/>
    </source>
</evidence>
<feature type="compositionally biased region" description="Polar residues" evidence="5">
    <location>
        <begin position="9"/>
        <end position="20"/>
    </location>
</feature>
<feature type="transmembrane region" description="Helical" evidence="6">
    <location>
        <begin position="162"/>
        <end position="184"/>
    </location>
</feature>
<dbReference type="EMBL" id="AWXZ01000031">
    <property type="protein sequence ID" value="ESR24500.1"/>
    <property type="molecule type" value="Genomic_DNA"/>
</dbReference>
<feature type="transmembrane region" description="Helical" evidence="6">
    <location>
        <begin position="204"/>
        <end position="232"/>
    </location>
</feature>
<dbReference type="AlphaFoldDB" id="V4RMR8"/>
<dbReference type="SUPFAM" id="SSF52091">
    <property type="entry name" value="SpoIIaa-like"/>
    <property type="match status" value="1"/>
</dbReference>
<comment type="subcellular location">
    <subcellularLocation>
        <location evidence="1">Membrane</location>
        <topology evidence="1">Multi-pass membrane protein</topology>
    </subcellularLocation>
</comment>
<reference evidence="8 9" key="1">
    <citation type="journal article" date="2014" name="Genome Announc.">
        <title>Draft Genome Sequence of Lutibaculum baratangense Strain AMV1T, Isolated from a Mud Volcano in Andamans, India.</title>
        <authorList>
            <person name="Singh A."/>
            <person name="Sreenivas A."/>
            <person name="Sathyanarayana Reddy G."/>
            <person name="Pinnaka A.K."/>
            <person name="Shivaji S."/>
        </authorList>
    </citation>
    <scope>NUCLEOTIDE SEQUENCE [LARGE SCALE GENOMIC DNA]</scope>
    <source>
        <strain evidence="8 9">AMV1</strain>
    </source>
</reference>
<feature type="transmembrane region" description="Helical" evidence="6">
    <location>
        <begin position="239"/>
        <end position="258"/>
    </location>
</feature>
<feature type="transmembrane region" description="Helical" evidence="6">
    <location>
        <begin position="120"/>
        <end position="150"/>
    </location>
</feature>
<accession>V4RMR8</accession>
<organism evidence="8 9">
    <name type="scientific">Lutibaculum baratangense AMV1</name>
    <dbReference type="NCBI Taxonomy" id="631454"/>
    <lineage>
        <taxon>Bacteria</taxon>
        <taxon>Pseudomonadati</taxon>
        <taxon>Pseudomonadota</taxon>
        <taxon>Alphaproteobacteria</taxon>
        <taxon>Hyphomicrobiales</taxon>
        <taxon>Tepidamorphaceae</taxon>
        <taxon>Lutibaculum</taxon>
    </lineage>
</organism>
<comment type="caution">
    <text evidence="8">The sequence shown here is derived from an EMBL/GenBank/DDBJ whole genome shotgun (WGS) entry which is preliminary data.</text>
</comment>
<keyword evidence="3 6" id="KW-1133">Transmembrane helix</keyword>
<evidence type="ECO:0000256" key="3">
    <source>
        <dbReference type="ARBA" id="ARBA00022989"/>
    </source>
</evidence>
<dbReference type="Gene3D" id="3.30.750.24">
    <property type="entry name" value="STAS domain"/>
    <property type="match status" value="1"/>
</dbReference>
<sequence>MPQMGGMTNLMSRAGSTCDTSPVPRVPSGSLPMTSTSPTFAELFTPKLVTVFREGYGLRDMRADAVSGLTVAIVALPLSMAIAIASGVSPDRGLYTAIVGGFFVSLLGGSRFQIGGPAGAFIVLVAATVAQFGVDGLILATAMSGLMLMAMGFLRLGTFIKYVPYPVTVGFTAGIAAIIFASQIGTLLGLTLEGAEPGPIVPKLQALAGALPTVTPSAVAIAALTIGIILGLRRHRPHWPGMLIAIIVASFVSTLLALPVETIGTRFGGIPRALPAPALPEISLARIVELLPAAVSFALLGSIESLLSAVVADSMTGRRHRSNCELVAQGAANLASSIFGGFCVTGTIARTATNVRSGARGPVAGMLHAAFLLLFMMVAAPLAAYIPLSALAGVLAVVAWNMAEKHEFATLLRASRGDAVVLLATFLLTVFRDLTEGILVGFALSTLLFLHRMSEEVEVENALRQDDVADATDASGRGRYDTALATDRDIAVVRISGAFFFGAAAKVAVALDRIQEHPKTYILDLSGVPLVDSTAASTVASFVRKARGRGAQVFVSGARPEARTLLDAHGVRPPSVTFATTTEEAVALAQAAAEPASHHPAHGQSAAPV</sequence>
<feature type="transmembrane region" description="Helical" evidence="6">
    <location>
        <begin position="420"/>
        <end position="450"/>
    </location>
</feature>
<feature type="transmembrane region" description="Helical" evidence="6">
    <location>
        <begin position="290"/>
        <end position="312"/>
    </location>
</feature>
<dbReference type="eggNOG" id="COG0659">
    <property type="taxonomic scope" value="Bacteria"/>
</dbReference>
<protein>
    <submittedName>
        <fullName evidence="8">Sulfate permease</fullName>
    </submittedName>
</protein>
<dbReference type="Proteomes" id="UP000017819">
    <property type="component" value="Unassembled WGS sequence"/>
</dbReference>
<dbReference type="InterPro" id="IPR002645">
    <property type="entry name" value="STAS_dom"/>
</dbReference>
<feature type="region of interest" description="Disordered" evidence="5">
    <location>
        <begin position="590"/>
        <end position="609"/>
    </location>
</feature>
<dbReference type="GO" id="GO:0055085">
    <property type="term" value="P:transmembrane transport"/>
    <property type="evidence" value="ECO:0007669"/>
    <property type="project" value="InterPro"/>
</dbReference>
<keyword evidence="4 6" id="KW-0472">Membrane</keyword>
<keyword evidence="9" id="KW-1185">Reference proteome</keyword>
<evidence type="ECO:0000256" key="6">
    <source>
        <dbReference type="SAM" id="Phobius"/>
    </source>
</evidence>
<evidence type="ECO:0000256" key="2">
    <source>
        <dbReference type="ARBA" id="ARBA00022692"/>
    </source>
</evidence>
<evidence type="ECO:0000256" key="5">
    <source>
        <dbReference type="SAM" id="MobiDB-lite"/>
    </source>
</evidence>